<name>A0A1I0M9G9_9EURY</name>
<dbReference type="eggNOG" id="arCOG10143">
    <property type="taxonomic scope" value="Archaea"/>
</dbReference>
<evidence type="ECO:0000313" key="1">
    <source>
        <dbReference type="EMBL" id="SEV84972.1"/>
    </source>
</evidence>
<dbReference type="STRING" id="1202768.SAMN05216285_0669"/>
<dbReference type="EMBL" id="FOIS01000001">
    <property type="protein sequence ID" value="SEV84972.1"/>
    <property type="molecule type" value="Genomic_DNA"/>
</dbReference>
<evidence type="ECO:0000313" key="2">
    <source>
        <dbReference type="Proteomes" id="UP000183275"/>
    </source>
</evidence>
<dbReference type="OrthoDB" id="155826at2157"/>
<gene>
    <name evidence="1" type="ORF">SAMN05216285_0669</name>
</gene>
<dbReference type="AlphaFoldDB" id="A0A1I0M9G9"/>
<organism evidence="1 2">
    <name type="scientific">Natrinema salifodinae</name>
    <dbReference type="NCBI Taxonomy" id="1202768"/>
    <lineage>
        <taxon>Archaea</taxon>
        <taxon>Methanobacteriati</taxon>
        <taxon>Methanobacteriota</taxon>
        <taxon>Stenosarchaea group</taxon>
        <taxon>Halobacteria</taxon>
        <taxon>Halobacteriales</taxon>
        <taxon>Natrialbaceae</taxon>
        <taxon>Natrinema</taxon>
    </lineage>
</organism>
<sequence>MTLEIDVSDRFLEAATEWGDNRLMDDEQALETKAEQALLEIEHLVSGANEVDFEVDADEGVIYHEPTDELDAFLERQADEVGLDPDAVLALHVDLFARAFLDDADGGSASDRPDDPRPF</sequence>
<dbReference type="RefSeq" id="WP_049989778.1">
    <property type="nucleotide sequence ID" value="NZ_FOIS01000001.1"/>
</dbReference>
<dbReference type="Proteomes" id="UP000183275">
    <property type="component" value="Unassembled WGS sequence"/>
</dbReference>
<proteinExistence type="predicted"/>
<reference evidence="2" key="1">
    <citation type="submission" date="2016-10" db="EMBL/GenBank/DDBJ databases">
        <authorList>
            <person name="Varghese N."/>
        </authorList>
    </citation>
    <scope>NUCLEOTIDE SEQUENCE [LARGE SCALE GENOMIC DNA]</scope>
    <source>
        <strain evidence="2">CGMCC 1.12284</strain>
    </source>
</reference>
<accession>A0A1I0M9G9</accession>
<protein>
    <submittedName>
        <fullName evidence="1">Uncharacterized protein</fullName>
    </submittedName>
</protein>
<keyword evidence="2" id="KW-1185">Reference proteome</keyword>